<dbReference type="InterPro" id="IPR007730">
    <property type="entry name" value="SPOR-like_dom"/>
</dbReference>
<proteinExistence type="predicted"/>
<dbReference type="InterPro" id="IPR036366">
    <property type="entry name" value="PGBDSf"/>
</dbReference>
<reference evidence="4 5" key="1">
    <citation type="submission" date="2023-09" db="EMBL/GenBank/DDBJ databases">
        <title>Thioclava shenzhenensis sp. nov., a multidrug resistant bacteria-antagonizing species isolated from coastal seawater.</title>
        <authorList>
            <person name="Long M."/>
        </authorList>
    </citation>
    <scope>NUCLEOTIDE SEQUENCE [LARGE SCALE GENOMIC DNA]</scope>
    <source>
        <strain evidence="4 5">FTW29</strain>
    </source>
</reference>
<dbReference type="InterPro" id="IPR036365">
    <property type="entry name" value="PGBD-like_sf"/>
</dbReference>
<protein>
    <submittedName>
        <fullName evidence="4">Trypsin-like peptidase domain-containing protein</fullName>
    </submittedName>
</protein>
<evidence type="ECO:0000313" key="4">
    <source>
        <dbReference type="EMBL" id="WRY34154.1"/>
    </source>
</evidence>
<dbReference type="Proteomes" id="UP001623290">
    <property type="component" value="Chromosome"/>
</dbReference>
<name>A0ABZ1E2H6_9RHOB</name>
<dbReference type="Pfam" id="PF13365">
    <property type="entry name" value="Trypsin_2"/>
    <property type="match status" value="1"/>
</dbReference>
<dbReference type="PROSITE" id="PS51724">
    <property type="entry name" value="SPOR"/>
    <property type="match status" value="1"/>
</dbReference>
<dbReference type="Pfam" id="PF01471">
    <property type="entry name" value="PG_binding_1"/>
    <property type="match status" value="1"/>
</dbReference>
<dbReference type="Pfam" id="PF05036">
    <property type="entry name" value="SPOR"/>
    <property type="match status" value="1"/>
</dbReference>
<keyword evidence="2" id="KW-0732">Signal</keyword>
<evidence type="ECO:0000259" key="3">
    <source>
        <dbReference type="PROSITE" id="PS51724"/>
    </source>
</evidence>
<dbReference type="InterPro" id="IPR002477">
    <property type="entry name" value="Peptidoglycan-bd-like"/>
</dbReference>
<organism evidence="4 5">
    <name type="scientific">Thioclava litoralis</name>
    <dbReference type="NCBI Taxonomy" id="3076557"/>
    <lineage>
        <taxon>Bacteria</taxon>
        <taxon>Pseudomonadati</taxon>
        <taxon>Pseudomonadota</taxon>
        <taxon>Alphaproteobacteria</taxon>
        <taxon>Rhodobacterales</taxon>
        <taxon>Paracoccaceae</taxon>
        <taxon>Thioclava</taxon>
    </lineage>
</organism>
<evidence type="ECO:0000256" key="2">
    <source>
        <dbReference type="SAM" id="SignalP"/>
    </source>
</evidence>
<dbReference type="SUPFAM" id="SSF50494">
    <property type="entry name" value="Trypsin-like serine proteases"/>
    <property type="match status" value="1"/>
</dbReference>
<feature type="domain" description="SPOR" evidence="3">
    <location>
        <begin position="24"/>
        <end position="100"/>
    </location>
</feature>
<dbReference type="EMBL" id="CP135443">
    <property type="protein sequence ID" value="WRY34154.1"/>
    <property type="molecule type" value="Genomic_DNA"/>
</dbReference>
<dbReference type="InterPro" id="IPR009003">
    <property type="entry name" value="Peptidase_S1_PA"/>
</dbReference>
<evidence type="ECO:0000313" key="5">
    <source>
        <dbReference type="Proteomes" id="UP001623290"/>
    </source>
</evidence>
<evidence type="ECO:0000256" key="1">
    <source>
        <dbReference type="SAM" id="MobiDB-lite"/>
    </source>
</evidence>
<feature type="compositionally biased region" description="Polar residues" evidence="1">
    <location>
        <begin position="119"/>
        <end position="130"/>
    </location>
</feature>
<feature type="signal peptide" evidence="2">
    <location>
        <begin position="1"/>
        <end position="27"/>
    </location>
</feature>
<gene>
    <name evidence="4" type="ORF">RPE78_02350</name>
</gene>
<feature type="region of interest" description="Disordered" evidence="1">
    <location>
        <begin position="119"/>
        <end position="216"/>
    </location>
</feature>
<sequence length="647" mass="68120">MRVMRKAVSMMVGASLTGMVWAGAAWAAPLWLQIEAQPSLAQAEQSARGWSSLPDLAGFAMTTGWYAISVGPFDTREAANDRRRLLQREGLIPSDSYVTDGANYRQQFWPVGARFQQVPTSQATAPQTPQDAPVSAGDPIAPVGEMTALPEAAASQPATPTTPATTPATETGTEPAPAQSPSETPALVQPSPAQPDPAVAQEAPPVETLAQSRQRESLLTRDEKMAIQDALSWQGVYTGRLDASFGPGTRSSIAAWQSAQGEEPTGVLTSAQQAALLAQVEKERAELGLEIVENNDAGIRIALPTGLVAFKGYDAPFVTYGPKDGSGVSVLLISRQGDAKNLGALYDVMQRLEMVPMEGPRARTATAFHIEGRNDRIVSYTQAALSGGLIKGFTLVWPANGDMAQRARVLNAMQQNFQPFGNQALDPTLGKPMTVSREDLTSGLDIRKPAFARSGFYVDSHGTVATAAAGIDSCTRLTIEDGKAKLTAQDKDLGLALLTPEKPLSPRQVAKFQTAQTAPGADIAVAGFSYPEALSAPVLSFGTLTALKGLENEPQQARLALRSLPGDVGGPVLDSSGAVIGMVLPKTTVDDKILPEDLSVALQAQPMADAMARMGTAPDAAEPHGAIATEDLTRAAQGLVVHVSCWK</sequence>
<dbReference type="Gene3D" id="1.10.101.10">
    <property type="entry name" value="PGBD-like superfamily/PGBD"/>
    <property type="match status" value="1"/>
</dbReference>
<keyword evidence="5" id="KW-1185">Reference proteome</keyword>
<dbReference type="Gene3D" id="2.40.10.120">
    <property type="match status" value="1"/>
</dbReference>
<accession>A0ABZ1E2H6</accession>
<dbReference type="SUPFAM" id="SSF47090">
    <property type="entry name" value="PGBD-like"/>
    <property type="match status" value="1"/>
</dbReference>
<feature type="compositionally biased region" description="Low complexity" evidence="1">
    <location>
        <begin position="150"/>
        <end position="177"/>
    </location>
</feature>
<dbReference type="RefSeq" id="WP_406721131.1">
    <property type="nucleotide sequence ID" value="NZ_CP135443.1"/>
</dbReference>
<feature type="chain" id="PRO_5046567085" evidence="2">
    <location>
        <begin position="28"/>
        <end position="647"/>
    </location>
</feature>